<feature type="region of interest" description="Disordered" evidence="2">
    <location>
        <begin position="655"/>
        <end position="688"/>
    </location>
</feature>
<sequence>MTEHNTDTGGRSFSPTWTHGSDVDDSTHNVDQENRLQPNDIVEKDDRRRGPSHGVLPWPRPATAYQAPPHRPVLPREPQGIGNNGEGGIAGLINDQEEPSRRHTRPAIPGLVCHIRNRRGRSAVRANEGRALLRDLQPRESIGFPEIGEQAYPSPRPTQQSLESEASSETREVREEEKHQKRRRGRPVTRTQAAIPGAVAPRAIRPREATRGQEQASVEQPLRSGSGREDSNLGREHPQHRATDVPPAPFGSKRGKRVRPPTRAREAQEQQTLRQIILAAQEAPAMAVAVTEPGLGPDISSTLSAPRRKRKTNTAGREGPPAKRARSGARKERTEQEWEEDVASVLRCLDEEFAEKERLSLDKEWCTPVPQERKLSTVQAFNSAFHDTETLPIWTCAVCYRKCGKSELEDLRWDQWESSSVEKRDGSPLTCRKCFPIGGRILACPECVSCLMRDYLSAAARLHVGLGCEHMFPEELKGLTPVEEKLISLNSCYGFITKYNIVDGQRQGAAYPKHVKGHITVFPNNVQELVTRVLPHPLVQVMDEIHVSWHGAQKPYPSDLSRLLSVRRRVVERALAWLRINNPHYGDIEIDVAELDSWGAPPHDVPPQILKHIEHNKPSAWEKVRTAQIVPSAERGIDDDDAVDIDDIMAMLRHEQQGGADRPEEASRDDEALFNNGGPEGMGEGRPGAGLKNPEAVVHEVSSSGMFALGAQPDVTDADRLQFAWEAVGEDAENEAGRAAGGRGRAEGWAGSASVRQGLSLEPYISVSRGDGFADSKDPLAHRALPEQRERLGLAQQELELSGQTADEGIKELLKSLSLYGFRQPMSREHRPSLRRKIKSLIIRYGIPAIWFTLNPNDITNPVKLRLAAYRSRDPEEAESFLRSLDMAYKRARLAFSDPDLDQEAFCAVRAERSITSDISPLLQNSPQFAASFDEEANFCARATQIHTHSPTCVKYSLGRRGGKQDLCRFKAPWKLVEKTAFNPDGVLQIRRSHSMVNRWNKAIAVGLRHNHDISFIATQCKTMALVYYLTNYATKVEDPVWKRMAAASEALDTLDGQQRQDHGADQGDAADGGEGRQNKARQFLMKVANRVFTERPLSQVEVVAHLLGYQTEFSGNVAWTFANVSVLYWRIFRRWSYLRHASGEEVADGEPMNDAVLVEQTGQRVSYFEAYPHRGAVLHGLCLYDYMSLVMLKRRGNGRNSAAAATTTVAWGEIPFQDGAPFSDQWVQRLRRPGKHAVVCLDGFLSMDFSQDDGDGPCHRRFMRKKGKLSRRLLFVLDNVQLLRRSAEDAKRDARQWAASSANDELAAGETGLGDDGGGVGVSERDDEAKAAYRCDNIGDATRLADIMRSAGGAVTVPLPRGPSIKAEVPSQRLLRSIKSQQFVGGEGGTGKSRVIEALVELFASKGISNRLLVTATSGTAAARINGITIHSACNFSKDASRMAVGRDAVSDGIGSCTPADRYVDGPSRTDWRERDLLIINEVSMLGARTLWIVNEQLCRLRGSSKDFGGIPIVLFCGDFHQFRPVQERSILLPSTAISWFEQDSFKVEQRRQHDKAHALWRRFTAVVMLDEQRQHQATLRIFISDHKWKDGQPTEEEALMILNHGDDSAIPVPAVFMFVPGMPVVVNHNTHQGLKLVNGASYTALEVIVDKTFPGYRVSANTILHFGPPAGILLTAETTRDFHFVGMPPGTILLTPMSIKIECQRKRPWQRHDVTRKGLPCTPAFACTDYKVQGRTLRRVALELRGTRTTNIDGKMVPSQCDPYSLYVQLSRCPSLDGIMLVSKARQRDLVGNKIPAGMAAAEARLELLSRVTVEKAQSWLDG</sequence>
<evidence type="ECO:0000313" key="7">
    <source>
        <dbReference type="Proteomes" id="UP000002489"/>
    </source>
</evidence>
<dbReference type="EnsemblFungi" id="FOXG_14881T0">
    <property type="protein sequence ID" value="FOXG_14881P0"/>
    <property type="gene ID" value="FOXG_14881"/>
</dbReference>
<comment type="cofactor">
    <cofactor evidence="1">
        <name>Mg(2+)</name>
        <dbReference type="ChEBI" id="CHEBI:18420"/>
    </cofactor>
</comment>
<dbReference type="Proteomes" id="UP000002489">
    <property type="component" value="Unassembled WGS sequence"/>
</dbReference>
<feature type="compositionally biased region" description="Basic and acidic residues" evidence="2">
    <location>
        <begin position="21"/>
        <end position="34"/>
    </location>
</feature>
<comment type="similarity">
    <text evidence="1">Belongs to the helicase family.</text>
</comment>
<keyword evidence="1" id="KW-0233">DNA recombination</keyword>
<feature type="domain" description="DUF6570" evidence="5">
    <location>
        <begin position="457"/>
        <end position="596"/>
    </location>
</feature>
<dbReference type="SUPFAM" id="SSF52540">
    <property type="entry name" value="P-loop containing nucleoside triphosphate hydrolases"/>
    <property type="match status" value="1"/>
</dbReference>
<accession>A0A0D2YEZ3</accession>
<feature type="compositionally biased region" description="Basic and acidic residues" evidence="2">
    <location>
        <begin position="226"/>
        <end position="243"/>
    </location>
</feature>
<feature type="compositionally biased region" description="Gly residues" evidence="2">
    <location>
        <begin position="1312"/>
        <end position="1322"/>
    </location>
</feature>
<dbReference type="Pfam" id="PF20209">
    <property type="entry name" value="DUF6570"/>
    <property type="match status" value="1"/>
</dbReference>
<evidence type="ECO:0000313" key="6">
    <source>
        <dbReference type="EnsemblFungi" id="FOXG_14881P0"/>
    </source>
</evidence>
<feature type="region of interest" description="Disordered" evidence="2">
    <location>
        <begin position="1301"/>
        <end position="1322"/>
    </location>
</feature>
<dbReference type="Pfam" id="PF14214">
    <property type="entry name" value="Helitron_like_N"/>
    <property type="match status" value="1"/>
</dbReference>
<keyword evidence="1" id="KW-0547">Nucleotide-binding</keyword>
<keyword evidence="1" id="KW-0067">ATP-binding</keyword>
<proteinExistence type="inferred from homology"/>
<keyword evidence="1" id="KW-0378">Hydrolase</keyword>
<organism evidence="6 7">
    <name type="scientific">Fusarium oxysporum (strain Fo5176)</name>
    <name type="common">Fusarium vascular wilt</name>
    <dbReference type="NCBI Taxonomy" id="660025"/>
    <lineage>
        <taxon>Eukaryota</taxon>
        <taxon>Fungi</taxon>
        <taxon>Dikarya</taxon>
        <taxon>Ascomycota</taxon>
        <taxon>Pezizomycotina</taxon>
        <taxon>Sordariomycetes</taxon>
        <taxon>Hypocreomycetidae</taxon>
        <taxon>Hypocreales</taxon>
        <taxon>Nectriaceae</taxon>
        <taxon>Fusarium</taxon>
        <taxon>Fusarium oxysporum species complex</taxon>
    </lineage>
</organism>
<dbReference type="GO" id="GO:0016787">
    <property type="term" value="F:hydrolase activity"/>
    <property type="evidence" value="ECO:0007669"/>
    <property type="project" value="UniProtKB-KW"/>
</dbReference>
<dbReference type="GO" id="GO:0043139">
    <property type="term" value="F:5'-3' DNA helicase activity"/>
    <property type="evidence" value="ECO:0007669"/>
    <property type="project" value="UniProtKB-EC"/>
</dbReference>
<protein>
    <recommendedName>
        <fullName evidence="1">ATP-dependent DNA helicase</fullName>
        <ecNumber evidence="1">5.6.2.3</ecNumber>
    </recommendedName>
</protein>
<keyword evidence="1" id="KW-0227">DNA damage</keyword>
<feature type="compositionally biased region" description="Basic and acidic residues" evidence="2">
    <location>
        <begin position="655"/>
        <end position="671"/>
    </location>
</feature>
<feature type="compositionally biased region" description="Gly residues" evidence="2">
    <location>
        <begin position="678"/>
        <end position="688"/>
    </location>
</feature>
<feature type="region of interest" description="Disordered" evidence="2">
    <location>
        <begin position="1053"/>
        <end position="1077"/>
    </location>
</feature>
<feature type="region of interest" description="Disordered" evidence="2">
    <location>
        <begin position="292"/>
        <end position="336"/>
    </location>
</feature>
<feature type="domain" description="Helitron helicase-like" evidence="4">
    <location>
        <begin position="797"/>
        <end position="874"/>
    </location>
</feature>
<dbReference type="GO" id="GO:0006310">
    <property type="term" value="P:DNA recombination"/>
    <property type="evidence" value="ECO:0007669"/>
    <property type="project" value="UniProtKB-KW"/>
</dbReference>
<feature type="region of interest" description="Disordered" evidence="2">
    <location>
        <begin position="144"/>
        <end position="270"/>
    </location>
</feature>
<dbReference type="EC" id="5.6.2.3" evidence="1"/>
<dbReference type="PANTHER" id="PTHR47642">
    <property type="entry name" value="ATP-DEPENDENT DNA HELICASE"/>
    <property type="match status" value="1"/>
</dbReference>
<dbReference type="Gene3D" id="3.40.50.300">
    <property type="entry name" value="P-loop containing nucleotide triphosphate hydrolases"/>
    <property type="match status" value="1"/>
</dbReference>
<reference evidence="6" key="2">
    <citation type="submission" date="2025-08" db="UniProtKB">
        <authorList>
            <consortium name="EnsemblFungi"/>
        </authorList>
    </citation>
    <scope>IDENTIFICATION</scope>
    <source>
        <strain evidence="6">4287 / CBS 123668 / FGSC 9935 / NRRL 34936</strain>
    </source>
</reference>
<evidence type="ECO:0000256" key="2">
    <source>
        <dbReference type="SAM" id="MobiDB-lite"/>
    </source>
</evidence>
<feature type="compositionally biased region" description="Basic and acidic residues" evidence="2">
    <location>
        <begin position="168"/>
        <end position="179"/>
    </location>
</feature>
<evidence type="ECO:0000256" key="1">
    <source>
        <dbReference type="RuleBase" id="RU363044"/>
    </source>
</evidence>
<dbReference type="GO" id="GO:0005524">
    <property type="term" value="F:ATP binding"/>
    <property type="evidence" value="ECO:0007669"/>
    <property type="project" value="UniProtKB-KW"/>
</dbReference>
<reference evidence="7" key="1">
    <citation type="journal article" date="2012" name="Mol. Plant Microbe Interact.">
        <title>A highly conserved effector in Fusarium oxysporum is required for full virulence on Arabidopsis.</title>
        <authorList>
            <person name="Thatcher L.F."/>
            <person name="Gardiner D.M."/>
            <person name="Kazan K."/>
            <person name="Manners J."/>
        </authorList>
    </citation>
    <scope>NUCLEOTIDE SEQUENCE [LARGE SCALE GENOMIC DNA]</scope>
    <source>
        <strain evidence="7">Fo5176</strain>
    </source>
</reference>
<feature type="region of interest" description="Disordered" evidence="2">
    <location>
        <begin position="1"/>
        <end position="109"/>
    </location>
</feature>
<gene>
    <name evidence="6" type="primary">28956003</name>
</gene>
<feature type="domain" description="DNA helicase Pif1-like DEAD-box helicase" evidence="3">
    <location>
        <begin position="1383"/>
        <end position="1530"/>
    </location>
</feature>
<dbReference type="Pfam" id="PF05970">
    <property type="entry name" value="PIF1"/>
    <property type="match status" value="1"/>
</dbReference>
<dbReference type="InterPro" id="IPR027417">
    <property type="entry name" value="P-loop_NTPase"/>
</dbReference>
<evidence type="ECO:0000259" key="3">
    <source>
        <dbReference type="Pfam" id="PF05970"/>
    </source>
</evidence>
<evidence type="ECO:0000259" key="4">
    <source>
        <dbReference type="Pfam" id="PF14214"/>
    </source>
</evidence>
<comment type="catalytic activity">
    <reaction evidence="1">
        <text>ATP + H2O = ADP + phosphate + H(+)</text>
        <dbReference type="Rhea" id="RHEA:13065"/>
        <dbReference type="ChEBI" id="CHEBI:15377"/>
        <dbReference type="ChEBI" id="CHEBI:15378"/>
        <dbReference type="ChEBI" id="CHEBI:30616"/>
        <dbReference type="ChEBI" id="CHEBI:43474"/>
        <dbReference type="ChEBI" id="CHEBI:456216"/>
        <dbReference type="EC" id="5.6.2.3"/>
    </reaction>
</comment>
<feature type="compositionally biased region" description="Basic residues" evidence="2">
    <location>
        <begin position="253"/>
        <end position="262"/>
    </location>
</feature>
<feature type="compositionally biased region" description="Polar residues" evidence="2">
    <location>
        <begin position="157"/>
        <end position="167"/>
    </location>
</feature>
<dbReference type="InterPro" id="IPR025476">
    <property type="entry name" value="Helitron_helicase-like"/>
</dbReference>
<keyword evidence="1" id="KW-0347">Helicase</keyword>
<keyword evidence="1" id="KW-0234">DNA repair</keyword>
<dbReference type="InterPro" id="IPR046700">
    <property type="entry name" value="DUF6570"/>
</dbReference>
<evidence type="ECO:0000259" key="5">
    <source>
        <dbReference type="Pfam" id="PF20209"/>
    </source>
</evidence>
<dbReference type="InterPro" id="IPR010285">
    <property type="entry name" value="DNA_helicase_pif1-like_DEAD"/>
</dbReference>
<dbReference type="GO" id="GO:0000723">
    <property type="term" value="P:telomere maintenance"/>
    <property type="evidence" value="ECO:0007669"/>
    <property type="project" value="InterPro"/>
</dbReference>
<dbReference type="VEuPathDB" id="FungiDB:FOXG_14881"/>
<dbReference type="GO" id="GO:0006281">
    <property type="term" value="P:DNA repair"/>
    <property type="evidence" value="ECO:0007669"/>
    <property type="project" value="UniProtKB-KW"/>
</dbReference>
<feature type="compositionally biased region" description="Polar residues" evidence="2">
    <location>
        <begin position="7"/>
        <end position="19"/>
    </location>
</feature>
<name>A0A0D2YEZ3_FUSOF</name>
<dbReference type="InterPro" id="IPR051055">
    <property type="entry name" value="PIF1_helicase"/>
</dbReference>